<protein>
    <submittedName>
        <fullName evidence="1">Uncharacterized protein</fullName>
    </submittedName>
</protein>
<evidence type="ECO:0000313" key="2">
    <source>
        <dbReference type="Proteomes" id="UP000184391"/>
    </source>
</evidence>
<reference evidence="2" key="1">
    <citation type="submission" date="2016-12" db="EMBL/GenBank/DDBJ databases">
        <authorList>
            <person name="Varghese N."/>
            <person name="Submissions S."/>
        </authorList>
    </citation>
    <scope>NUCLEOTIDE SEQUENCE [LARGE SCALE GENOMIC DNA]</scope>
    <source>
        <strain evidence="2">DSM 11032</strain>
    </source>
</reference>
<dbReference type="OrthoDB" id="7391128at2"/>
<name>A0A1M7RPT0_9SPHN</name>
<keyword evidence="2" id="KW-1185">Reference proteome</keyword>
<dbReference type="AlphaFoldDB" id="A0A1M7RPT0"/>
<dbReference type="Proteomes" id="UP000184391">
    <property type="component" value="Unassembled WGS sequence"/>
</dbReference>
<proteinExistence type="predicted"/>
<evidence type="ECO:0000313" key="1">
    <source>
        <dbReference type="EMBL" id="SHN48284.1"/>
    </source>
</evidence>
<accession>A0A1M7RPT0</accession>
<gene>
    <name evidence="1" type="ORF">SAMN02745193_00023</name>
</gene>
<dbReference type="RefSeq" id="WP_072672645.1">
    <property type="nucleotide sequence ID" value="NZ_FRDF01000001.1"/>
</dbReference>
<dbReference type="EMBL" id="FRDF01000001">
    <property type="protein sequence ID" value="SHN48284.1"/>
    <property type="molecule type" value="Genomic_DNA"/>
</dbReference>
<sequence length="186" mass="19849">MITGIQARSLGWMAVLAVCLALVTILSFKVHAVKSQVLLAERQILALERETLLLETEFETRGSQRQLAAWNAVEFGYQAPRADQFLDGERQLASLGQRRAPDAPAPIRLARADIAADGDSPRADAGPMRSPLSGVPVTLASAVSEQDAGQVFTEAFGDFLIEASPIRTAQAQTMSAKAVSAKAMGE</sequence>
<organism evidence="1 2">
    <name type="scientific">Erythrobacter sanguineus</name>
    <dbReference type="NCBI Taxonomy" id="198312"/>
    <lineage>
        <taxon>Bacteria</taxon>
        <taxon>Pseudomonadati</taxon>
        <taxon>Pseudomonadota</taxon>
        <taxon>Alphaproteobacteria</taxon>
        <taxon>Sphingomonadales</taxon>
        <taxon>Erythrobacteraceae</taxon>
        <taxon>Erythrobacter/Porphyrobacter group</taxon>
        <taxon>Erythrobacter</taxon>
    </lineage>
</organism>
<dbReference type="STRING" id="198312.SAMN02745193_00023"/>